<keyword evidence="2" id="KW-1185">Reference proteome</keyword>
<evidence type="ECO:0000313" key="2">
    <source>
        <dbReference type="Proteomes" id="UP001055811"/>
    </source>
</evidence>
<sequence>MNVTSFSSVIGFDLKTITTNFPEPHHQNSTLKRKSAAVDGGETEKEKDKDKSARVPRRSESGGVDVTVAMSMSGSPSGSDVEVHMVTQFVIKRRRSVPDSFSDARDDKERDFDCFKRFEMLLNIENIFKEPRGGLSGLTKEILGVGLTKTRRNSNWVDRPLTQNQLEYAALDAAELIHIFWHVRNQSQYANVLNEHTQLEWISHIVQFLEDENYLLESKHKEPKETISSILQPKEGFVKA</sequence>
<accession>A0ACB9HBQ9</accession>
<evidence type="ECO:0000313" key="1">
    <source>
        <dbReference type="EMBL" id="KAI3792620.1"/>
    </source>
</evidence>
<comment type="caution">
    <text evidence="1">The sequence shown here is derived from an EMBL/GenBank/DDBJ whole genome shotgun (WGS) entry which is preliminary data.</text>
</comment>
<proteinExistence type="predicted"/>
<gene>
    <name evidence="1" type="ORF">L2E82_06505</name>
</gene>
<name>A0ACB9HBQ9_CICIN</name>
<dbReference type="Proteomes" id="UP001055811">
    <property type="component" value="Linkage Group LG01"/>
</dbReference>
<dbReference type="EMBL" id="CM042009">
    <property type="protein sequence ID" value="KAI3792620.1"/>
    <property type="molecule type" value="Genomic_DNA"/>
</dbReference>
<reference evidence="2" key="1">
    <citation type="journal article" date="2022" name="Mol. Ecol. Resour.">
        <title>The genomes of chicory, endive, great burdock and yacon provide insights into Asteraceae palaeo-polyploidization history and plant inulin production.</title>
        <authorList>
            <person name="Fan W."/>
            <person name="Wang S."/>
            <person name="Wang H."/>
            <person name="Wang A."/>
            <person name="Jiang F."/>
            <person name="Liu H."/>
            <person name="Zhao H."/>
            <person name="Xu D."/>
            <person name="Zhang Y."/>
        </authorList>
    </citation>
    <scope>NUCLEOTIDE SEQUENCE [LARGE SCALE GENOMIC DNA]</scope>
    <source>
        <strain evidence="2">cv. Punajuju</strain>
    </source>
</reference>
<reference evidence="1 2" key="2">
    <citation type="journal article" date="2022" name="Mol. Ecol. Resour.">
        <title>The genomes of chicory, endive, great burdock and yacon provide insights into Asteraceae paleo-polyploidization history and plant inulin production.</title>
        <authorList>
            <person name="Fan W."/>
            <person name="Wang S."/>
            <person name="Wang H."/>
            <person name="Wang A."/>
            <person name="Jiang F."/>
            <person name="Liu H."/>
            <person name="Zhao H."/>
            <person name="Xu D."/>
            <person name="Zhang Y."/>
        </authorList>
    </citation>
    <scope>NUCLEOTIDE SEQUENCE [LARGE SCALE GENOMIC DNA]</scope>
    <source>
        <strain evidence="2">cv. Punajuju</strain>
        <tissue evidence="1">Leaves</tissue>
    </source>
</reference>
<protein>
    <submittedName>
        <fullName evidence="1">Uncharacterized protein</fullName>
    </submittedName>
</protein>
<organism evidence="1 2">
    <name type="scientific">Cichorium intybus</name>
    <name type="common">Chicory</name>
    <dbReference type="NCBI Taxonomy" id="13427"/>
    <lineage>
        <taxon>Eukaryota</taxon>
        <taxon>Viridiplantae</taxon>
        <taxon>Streptophyta</taxon>
        <taxon>Embryophyta</taxon>
        <taxon>Tracheophyta</taxon>
        <taxon>Spermatophyta</taxon>
        <taxon>Magnoliopsida</taxon>
        <taxon>eudicotyledons</taxon>
        <taxon>Gunneridae</taxon>
        <taxon>Pentapetalae</taxon>
        <taxon>asterids</taxon>
        <taxon>campanulids</taxon>
        <taxon>Asterales</taxon>
        <taxon>Asteraceae</taxon>
        <taxon>Cichorioideae</taxon>
        <taxon>Cichorieae</taxon>
        <taxon>Cichoriinae</taxon>
        <taxon>Cichorium</taxon>
    </lineage>
</organism>